<dbReference type="Pfam" id="PF19040">
    <property type="entry name" value="SGNH"/>
    <property type="match status" value="1"/>
</dbReference>
<feature type="transmembrane region" description="Helical" evidence="1">
    <location>
        <begin position="7"/>
        <end position="28"/>
    </location>
</feature>
<dbReference type="InterPro" id="IPR050879">
    <property type="entry name" value="Acyltransferase_3"/>
</dbReference>
<dbReference type="GO" id="GO:0016020">
    <property type="term" value="C:membrane"/>
    <property type="evidence" value="ECO:0007669"/>
    <property type="project" value="TreeGrafter"/>
</dbReference>
<feature type="transmembrane region" description="Helical" evidence="1">
    <location>
        <begin position="151"/>
        <end position="173"/>
    </location>
</feature>
<dbReference type="AlphaFoldDB" id="A0A7U3Y407"/>
<dbReference type="GO" id="GO:0016747">
    <property type="term" value="F:acyltransferase activity, transferring groups other than amino-acyl groups"/>
    <property type="evidence" value="ECO:0007669"/>
    <property type="project" value="InterPro"/>
</dbReference>
<feature type="domain" description="Acyltransferase 3" evidence="2">
    <location>
        <begin position="2"/>
        <end position="167"/>
    </location>
</feature>
<feature type="transmembrane region" description="Helical" evidence="1">
    <location>
        <begin position="68"/>
        <end position="86"/>
    </location>
</feature>
<feature type="domain" description="SGNH" evidence="3">
    <location>
        <begin position="236"/>
        <end position="485"/>
    </location>
</feature>
<dbReference type="InterPro" id="IPR043968">
    <property type="entry name" value="SGNH"/>
</dbReference>
<keyword evidence="1" id="KW-0472">Membrane</keyword>
<dbReference type="InterPro" id="IPR002656">
    <property type="entry name" value="Acyl_transf_3_dom"/>
</dbReference>
<dbReference type="EMBL" id="CP001182">
    <property type="protein sequence ID" value="ACJ39540.2"/>
    <property type="molecule type" value="Genomic_DNA"/>
</dbReference>
<evidence type="ECO:0000313" key="4">
    <source>
        <dbReference type="EMBL" id="ACJ39540.2"/>
    </source>
</evidence>
<keyword evidence="1" id="KW-0812">Transmembrane</keyword>
<dbReference type="EC" id="5.1.3.2" evidence="4"/>
<feature type="transmembrane region" description="Helical" evidence="1">
    <location>
        <begin position="92"/>
        <end position="108"/>
    </location>
</feature>
<evidence type="ECO:0000259" key="3">
    <source>
        <dbReference type="Pfam" id="PF19040"/>
    </source>
</evidence>
<feature type="transmembrane region" description="Helical" evidence="1">
    <location>
        <begin position="185"/>
        <end position="208"/>
    </location>
</feature>
<accession>A0A7U3Y407</accession>
<sequence>MLTKNKLALRLIFLVILFISFLLSILITKSNPTAAFFLLPTRAWEMMTGGLLFLFFQNKVFPSYKKTIIEFFGFFLIFTSVILFSGKTSWPSYNAVLPVLGTFLILLARNNNSILTNNKIVQFLGNTSYSIYLWHWPIVFYLSYLEKSHEIIYIILSIILSIICGWLSFKFIETPTRKWLSKQKVYLNYISTLIYISLPMVIFIVFFVKDGIPNRLPQRINNIAQQSNNRNPLMQKCHIEEGTKVPECKYGNGPVKLIVIGDSHAAAMIRSVEKSLPLDSSVLDWTYSGCPTVEHIKKLNSPNFKCGYVISKFINKLDQYPNTPILIINRINVLFHGAPDGDNDLTKPIRYIDRPFQAYNQEYYNAMKIAYIDTLCKISKKNEVFVTRPVPEFTSNVPKTLAHKAIIHSQTRMKISRAQYMERSKLSYEAQNEAAEKCGVKILETAHFFCDNNYCYPDKDGMPLYFDDDHLSIYGADQLIPLFKKISEE</sequence>
<evidence type="ECO:0000313" key="5">
    <source>
        <dbReference type="Proteomes" id="UP000007094"/>
    </source>
</evidence>
<dbReference type="PANTHER" id="PTHR23028:SF53">
    <property type="entry name" value="ACYL_TRANSF_3 DOMAIN-CONTAINING PROTEIN"/>
    <property type="match status" value="1"/>
</dbReference>
<organism evidence="4 5">
    <name type="scientific">Acinetobacter baumannii (strain AB0057)</name>
    <dbReference type="NCBI Taxonomy" id="480119"/>
    <lineage>
        <taxon>Bacteria</taxon>
        <taxon>Pseudomonadati</taxon>
        <taxon>Pseudomonadota</taxon>
        <taxon>Gammaproteobacteria</taxon>
        <taxon>Moraxellales</taxon>
        <taxon>Moraxellaceae</taxon>
        <taxon>Acinetobacter</taxon>
        <taxon>Acinetobacter calcoaceticus/baumannii complex</taxon>
    </lineage>
</organism>
<dbReference type="Pfam" id="PF01757">
    <property type="entry name" value="Acyl_transf_3"/>
    <property type="match status" value="1"/>
</dbReference>
<evidence type="ECO:0000256" key="1">
    <source>
        <dbReference type="SAM" id="Phobius"/>
    </source>
</evidence>
<dbReference type="Proteomes" id="UP000007094">
    <property type="component" value="Chromosome"/>
</dbReference>
<keyword evidence="4" id="KW-0413">Isomerase</keyword>
<feature type="transmembrane region" description="Helical" evidence="1">
    <location>
        <begin position="129"/>
        <end position="145"/>
    </location>
</feature>
<evidence type="ECO:0000259" key="2">
    <source>
        <dbReference type="Pfam" id="PF01757"/>
    </source>
</evidence>
<gene>
    <name evidence="4" type="primary">atr4</name>
    <name evidence="4" type="ORF">AB57_06140</name>
</gene>
<name>A0A7U3Y407_ACIB5</name>
<dbReference type="GO" id="GO:0000271">
    <property type="term" value="P:polysaccharide biosynthetic process"/>
    <property type="evidence" value="ECO:0007669"/>
    <property type="project" value="TreeGrafter"/>
</dbReference>
<keyword evidence="1" id="KW-1133">Transmembrane helix</keyword>
<reference evidence="4 5" key="1">
    <citation type="journal article" date="2008" name="J. Bacteriol.">
        <title>Comparative genome sequence analysis of multidrug-resistant Acinetobacter baumannii.</title>
        <authorList>
            <person name="Adams M.D."/>
            <person name="Goglin K."/>
            <person name="Molyneaux N."/>
            <person name="Hujer K.M."/>
            <person name="Lavender H."/>
            <person name="Jamison J.J."/>
            <person name="MacDonald I.J."/>
            <person name="Martin K.M."/>
            <person name="Russo T."/>
            <person name="Campagnari A.A."/>
            <person name="Hujer A.M."/>
            <person name="Bonomo R.A."/>
            <person name="Gill S.R."/>
        </authorList>
    </citation>
    <scope>NUCLEOTIDE SEQUENCE [LARGE SCALE GENOMIC DNA]</scope>
    <source>
        <strain evidence="4 5">AB0057</strain>
    </source>
</reference>
<proteinExistence type="predicted"/>
<dbReference type="PANTHER" id="PTHR23028">
    <property type="entry name" value="ACETYLTRANSFERASE"/>
    <property type="match status" value="1"/>
</dbReference>
<protein>
    <submittedName>
        <fullName evidence="4">Atr4</fullName>
        <ecNumber evidence="4">5.1.3.2</ecNumber>
    </submittedName>
</protein>
<dbReference type="GO" id="GO:0003978">
    <property type="term" value="F:UDP-glucose 4-epimerase activity"/>
    <property type="evidence" value="ECO:0007669"/>
    <property type="project" value="UniProtKB-EC"/>
</dbReference>
<feature type="transmembrane region" description="Helical" evidence="1">
    <location>
        <begin position="34"/>
        <end position="56"/>
    </location>
</feature>
<dbReference type="KEGG" id="abn:AB57_06140"/>